<evidence type="ECO:0000259" key="1">
    <source>
        <dbReference type="PROSITE" id="PS51382"/>
    </source>
</evidence>
<dbReference type="EMBL" id="JBGMDY010000008">
    <property type="protein sequence ID" value="KAL2324227.1"/>
    <property type="molecule type" value="Genomic_DNA"/>
</dbReference>
<proteinExistence type="predicted"/>
<protein>
    <recommendedName>
        <fullName evidence="1">SPX domain-containing protein</fullName>
    </recommendedName>
</protein>
<evidence type="ECO:0000313" key="2">
    <source>
        <dbReference type="EMBL" id="KAL2324227.1"/>
    </source>
</evidence>
<dbReference type="AlphaFoldDB" id="A0ABD1LL39"/>
<gene>
    <name evidence="2" type="ORF">Fmac_023285</name>
</gene>
<dbReference type="CDD" id="cd14481">
    <property type="entry name" value="SPX_AtSPX1_like"/>
    <property type="match status" value="1"/>
</dbReference>
<organism evidence="2 3">
    <name type="scientific">Flemingia macrophylla</name>
    <dbReference type="NCBI Taxonomy" id="520843"/>
    <lineage>
        <taxon>Eukaryota</taxon>
        <taxon>Viridiplantae</taxon>
        <taxon>Streptophyta</taxon>
        <taxon>Embryophyta</taxon>
        <taxon>Tracheophyta</taxon>
        <taxon>Spermatophyta</taxon>
        <taxon>Magnoliopsida</taxon>
        <taxon>eudicotyledons</taxon>
        <taxon>Gunneridae</taxon>
        <taxon>Pentapetalae</taxon>
        <taxon>rosids</taxon>
        <taxon>fabids</taxon>
        <taxon>Fabales</taxon>
        <taxon>Fabaceae</taxon>
        <taxon>Papilionoideae</taxon>
        <taxon>50 kb inversion clade</taxon>
        <taxon>NPAAA clade</taxon>
        <taxon>indigoferoid/millettioid clade</taxon>
        <taxon>Phaseoleae</taxon>
        <taxon>Flemingia</taxon>
    </lineage>
</organism>
<dbReference type="PANTHER" id="PTHR45978:SF3">
    <property type="entry name" value="SPX DOMAIN-CONTAINING PROTEIN 1-LIKE"/>
    <property type="match status" value="1"/>
</dbReference>
<evidence type="ECO:0000313" key="3">
    <source>
        <dbReference type="Proteomes" id="UP001603857"/>
    </source>
</evidence>
<feature type="domain" description="SPX" evidence="1">
    <location>
        <begin position="34"/>
        <end position="192"/>
    </location>
</feature>
<accession>A0ABD1LL39</accession>
<comment type="caution">
    <text evidence="2">The sequence shown here is derived from an EMBL/GenBank/DDBJ whole genome shotgun (WGS) entry which is preliminary data.</text>
</comment>
<dbReference type="PANTHER" id="PTHR45978">
    <property type="entry name" value="SPX DOMAIN-CONTAINING PROTEIN 3"/>
    <property type="match status" value="1"/>
</dbReference>
<keyword evidence="3" id="KW-1185">Reference proteome</keyword>
<dbReference type="InterPro" id="IPR031142">
    <property type="entry name" value="SPX_prot"/>
</dbReference>
<sequence>MSFSPIPFTPSTQSLTINQHPCVLSEIQIVGVDMKFDKILKSLIEQTLPDWRDKFLCYKILKKQLNVMCPEHGTPQLDAKELIHFLNLLQLEIDKFNTFFIDKEEEYVIKWKELQDKVVEALDSNVDLMSLGREIVDFHGEMVLLENYSALNYTGMLCFKSPCMNATIDCLVKIIKKHDKKTGALLRTPFIQEVVTQPFFEIDVLKKLVKECEMILSILFTNAPSSSISQDFVENGFESVSVNENRENVMQVPDELAEIKNMKNMYIELTLSALHALEKIRGRSPTALRGYELLSCFGLTFALPHDEMVGKYATYMYDAMKKGELPQCHLLCRLE</sequence>
<reference evidence="2 3" key="1">
    <citation type="submission" date="2024-08" db="EMBL/GenBank/DDBJ databases">
        <title>Insights into the chromosomal genome structure of Flemingia macrophylla.</title>
        <authorList>
            <person name="Ding Y."/>
            <person name="Zhao Y."/>
            <person name="Bi W."/>
            <person name="Wu M."/>
            <person name="Zhao G."/>
            <person name="Gong Y."/>
            <person name="Li W."/>
            <person name="Zhang P."/>
        </authorList>
    </citation>
    <scope>NUCLEOTIDE SEQUENCE [LARGE SCALE GENOMIC DNA]</scope>
    <source>
        <strain evidence="2">DYQJB</strain>
        <tissue evidence="2">Leaf</tissue>
    </source>
</reference>
<dbReference type="PROSITE" id="PS51382">
    <property type="entry name" value="SPX"/>
    <property type="match status" value="1"/>
</dbReference>
<name>A0ABD1LL39_9FABA</name>
<dbReference type="GO" id="GO:0033554">
    <property type="term" value="P:cellular response to stress"/>
    <property type="evidence" value="ECO:0007669"/>
    <property type="project" value="UniProtKB-ARBA"/>
</dbReference>
<dbReference type="Proteomes" id="UP001603857">
    <property type="component" value="Unassembled WGS sequence"/>
</dbReference>
<dbReference type="InterPro" id="IPR004331">
    <property type="entry name" value="SPX_dom"/>
</dbReference>